<evidence type="ECO:0000313" key="3">
    <source>
        <dbReference type="EMBL" id="KAK0670845.1"/>
    </source>
</evidence>
<gene>
    <name evidence="3" type="ORF">QBC41DRAFT_301211</name>
</gene>
<name>A0AA39ZGZ8_9PEZI</name>
<feature type="signal peptide" evidence="2">
    <location>
        <begin position="1"/>
        <end position="18"/>
    </location>
</feature>
<protein>
    <submittedName>
        <fullName evidence="3">Uncharacterized protein</fullName>
    </submittedName>
</protein>
<accession>A0AA39ZGZ8</accession>
<feature type="region of interest" description="Disordered" evidence="1">
    <location>
        <begin position="156"/>
        <end position="179"/>
    </location>
</feature>
<dbReference type="Proteomes" id="UP001174997">
    <property type="component" value="Unassembled WGS sequence"/>
</dbReference>
<proteinExistence type="predicted"/>
<feature type="compositionally biased region" description="Polar residues" evidence="1">
    <location>
        <begin position="271"/>
        <end position="285"/>
    </location>
</feature>
<dbReference type="EMBL" id="JAULSY010000027">
    <property type="protein sequence ID" value="KAK0670845.1"/>
    <property type="molecule type" value="Genomic_DNA"/>
</dbReference>
<feature type="chain" id="PRO_5041349338" evidence="2">
    <location>
        <begin position="19"/>
        <end position="433"/>
    </location>
</feature>
<evidence type="ECO:0000313" key="4">
    <source>
        <dbReference type="Proteomes" id="UP001174997"/>
    </source>
</evidence>
<organism evidence="3 4">
    <name type="scientific">Cercophora samala</name>
    <dbReference type="NCBI Taxonomy" id="330535"/>
    <lineage>
        <taxon>Eukaryota</taxon>
        <taxon>Fungi</taxon>
        <taxon>Dikarya</taxon>
        <taxon>Ascomycota</taxon>
        <taxon>Pezizomycotina</taxon>
        <taxon>Sordariomycetes</taxon>
        <taxon>Sordariomycetidae</taxon>
        <taxon>Sordariales</taxon>
        <taxon>Lasiosphaeriaceae</taxon>
        <taxon>Cercophora</taxon>
    </lineage>
</organism>
<evidence type="ECO:0000256" key="2">
    <source>
        <dbReference type="SAM" id="SignalP"/>
    </source>
</evidence>
<keyword evidence="2" id="KW-0732">Signal</keyword>
<keyword evidence="4" id="KW-1185">Reference proteome</keyword>
<sequence length="433" mass="47676">MRHITALLPLSLAFLGAAEIVGQWTALGLTRFCTPEGISCTYILALDQNPDFKADLISCAWTVFATSNFRPANQTDFSEVKCNDKLSVNGGWNSEGFITIVPTDTVAGAYAFFGFTDAELANGLAASPRQRPAYRVGTFTGGDHPDLGLAMVKKMERRSHHNVQASSTRQKASSSPLKTDKLMKKKWVHELGDNIKKQPTSSSSSSSSLSEIDSCLQNCLPDDGPADYDILACIKNCRQQLHGPKINADSQSPSQKSFQKREHLDSLTVKNNLQPQPRTHNQQTWEAPATTSHHHHNNINTRDNAQETWQIHSLTRLTNHPLNSTLYTFSLFSSTTNQQLANCSITIPSVEPTHSWYGQRCDNDGGKYTVGWGYKPDTDSAVMTVCDKGRGMAWFGWDGVGMKETVDQEGKGEEEVVRFGDSRGEGVHESACS</sequence>
<feature type="region of interest" description="Disordered" evidence="1">
    <location>
        <begin position="271"/>
        <end position="299"/>
    </location>
</feature>
<comment type="caution">
    <text evidence="3">The sequence shown here is derived from an EMBL/GenBank/DDBJ whole genome shotgun (WGS) entry which is preliminary data.</text>
</comment>
<reference evidence="3" key="1">
    <citation type="submission" date="2023-06" db="EMBL/GenBank/DDBJ databases">
        <title>Genome-scale phylogeny and comparative genomics of the fungal order Sordariales.</title>
        <authorList>
            <consortium name="Lawrence Berkeley National Laboratory"/>
            <person name="Hensen N."/>
            <person name="Bonometti L."/>
            <person name="Westerberg I."/>
            <person name="Brannstrom I.O."/>
            <person name="Guillou S."/>
            <person name="Cros-Aarteil S."/>
            <person name="Calhoun S."/>
            <person name="Haridas S."/>
            <person name="Kuo A."/>
            <person name="Mondo S."/>
            <person name="Pangilinan J."/>
            <person name="Riley R."/>
            <person name="Labutti K."/>
            <person name="Andreopoulos B."/>
            <person name="Lipzen A."/>
            <person name="Chen C."/>
            <person name="Yanf M."/>
            <person name="Daum C."/>
            <person name="Ng V."/>
            <person name="Clum A."/>
            <person name="Steindorff A."/>
            <person name="Ohm R."/>
            <person name="Martin F."/>
            <person name="Silar P."/>
            <person name="Natvig D."/>
            <person name="Lalanne C."/>
            <person name="Gautier V."/>
            <person name="Ament-Velasquez S.L."/>
            <person name="Kruys A."/>
            <person name="Hutchinson M.I."/>
            <person name="Powell A.J."/>
            <person name="Barry K."/>
            <person name="Miller A.N."/>
            <person name="Grigoriev I.V."/>
            <person name="Debuchy R."/>
            <person name="Gladieux P."/>
            <person name="Thoren M.H."/>
            <person name="Johannesson H."/>
        </authorList>
    </citation>
    <scope>NUCLEOTIDE SEQUENCE</scope>
    <source>
        <strain evidence="3">CBS 307.81</strain>
    </source>
</reference>
<dbReference type="AlphaFoldDB" id="A0AA39ZGZ8"/>
<evidence type="ECO:0000256" key="1">
    <source>
        <dbReference type="SAM" id="MobiDB-lite"/>
    </source>
</evidence>
<feature type="compositionally biased region" description="Polar residues" evidence="1">
    <location>
        <begin position="162"/>
        <end position="177"/>
    </location>
</feature>